<dbReference type="SUPFAM" id="SSF53254">
    <property type="entry name" value="Phosphoglycerate mutase-like"/>
    <property type="match status" value="1"/>
</dbReference>
<gene>
    <name evidence="7" type="ORF">DPQ33_12045</name>
</gene>
<dbReference type="GO" id="GO:0004619">
    <property type="term" value="F:phosphoglycerate mutase activity"/>
    <property type="evidence" value="ECO:0007669"/>
    <property type="project" value="UniProtKB-EC"/>
</dbReference>
<keyword evidence="4" id="KW-0324">Glycolysis</keyword>
<proteinExistence type="inferred from homology"/>
<accession>A0A7M3MDK2</accession>
<protein>
    <recommendedName>
        <fullName evidence="2">phosphoglycerate mutase (2,3-diphosphoglycerate-dependent)</fullName>
        <ecNumber evidence="2">5.4.2.11</ecNumber>
    </recommendedName>
</protein>
<dbReference type="EMBL" id="QMIE01000011">
    <property type="protein sequence ID" value="TVM16351.1"/>
    <property type="molecule type" value="Genomic_DNA"/>
</dbReference>
<dbReference type="Gene3D" id="3.40.50.1240">
    <property type="entry name" value="Phosphoglycerate mutase-like"/>
    <property type="match status" value="1"/>
</dbReference>
<keyword evidence="5" id="KW-0413">Isomerase</keyword>
<evidence type="ECO:0000313" key="7">
    <source>
        <dbReference type="EMBL" id="TVM16351.1"/>
    </source>
</evidence>
<dbReference type="Proteomes" id="UP000448292">
    <property type="component" value="Unassembled WGS sequence"/>
</dbReference>
<dbReference type="GO" id="GO:0006096">
    <property type="term" value="P:glycolytic process"/>
    <property type="evidence" value="ECO:0007669"/>
    <property type="project" value="UniProtKB-KW"/>
</dbReference>
<dbReference type="InterPro" id="IPR029033">
    <property type="entry name" value="His_PPase_superfam"/>
</dbReference>
<keyword evidence="3" id="KW-0312">Gluconeogenesis</keyword>
<dbReference type="InterPro" id="IPR005952">
    <property type="entry name" value="Phosphogly_mut1"/>
</dbReference>
<keyword evidence="8" id="KW-1185">Reference proteome</keyword>
<evidence type="ECO:0000256" key="4">
    <source>
        <dbReference type="ARBA" id="ARBA00023152"/>
    </source>
</evidence>
<dbReference type="OrthoDB" id="9781415at2"/>
<dbReference type="Pfam" id="PF00300">
    <property type="entry name" value="His_Phos_1"/>
    <property type="match status" value="1"/>
</dbReference>
<evidence type="ECO:0000256" key="1">
    <source>
        <dbReference type="ARBA" id="ARBA00006717"/>
    </source>
</evidence>
<sequence>MGELWLMRHGRVEMWHVKRFLGRTDVALDDHGRDQARWWGERLGPGHFESVWCTPLVRSRETASLVACGGNVDVAPELAEIDLGEWDGMFMDELKRFDPESFDARGRDIVNFRPPHGESFADLARRVIPCLEELLSRAASSERNHLVVGHLGVNRVFLAHVLGMEPGNLMRIEQGYACMNRIRLHSGSPRLMSANITPEVLTDILPPPARTPGQCQR</sequence>
<dbReference type="RefSeq" id="WP_144303475.1">
    <property type="nucleotide sequence ID" value="NZ_QMIE01000011.1"/>
</dbReference>
<evidence type="ECO:0000256" key="6">
    <source>
        <dbReference type="PIRSR" id="PIRSR613078-2"/>
    </source>
</evidence>
<reference evidence="7 8" key="1">
    <citation type="submission" date="2018-06" db="EMBL/GenBank/DDBJ databases">
        <title>Complete genome of Desulfovibrio indonesiensis P37SLT.</title>
        <authorList>
            <person name="Crispim J.S."/>
            <person name="Vidigal P.M.P."/>
            <person name="Silva L.C.F."/>
            <person name="Laguardia C.N."/>
            <person name="Araujo L.C."/>
            <person name="Dias R.S."/>
            <person name="Sousa M.P."/>
            <person name="Paula S.O."/>
            <person name="Silva C."/>
        </authorList>
    </citation>
    <scope>NUCLEOTIDE SEQUENCE [LARGE SCALE GENOMIC DNA]</scope>
    <source>
        <strain evidence="7 8">P37SLT</strain>
    </source>
</reference>
<dbReference type="PANTHER" id="PTHR11931">
    <property type="entry name" value="PHOSPHOGLYCERATE MUTASE"/>
    <property type="match status" value="1"/>
</dbReference>
<evidence type="ECO:0000256" key="3">
    <source>
        <dbReference type="ARBA" id="ARBA00022432"/>
    </source>
</evidence>
<feature type="binding site" evidence="6">
    <location>
        <position position="58"/>
    </location>
    <ligand>
        <name>substrate</name>
    </ligand>
</feature>
<comment type="similarity">
    <text evidence="1">Belongs to the phosphoglycerate mutase family. BPG-dependent PGAM subfamily.</text>
</comment>
<dbReference type="EC" id="5.4.2.11" evidence="2"/>
<dbReference type="SMART" id="SM00855">
    <property type="entry name" value="PGAM"/>
    <property type="match status" value="1"/>
</dbReference>
<evidence type="ECO:0000313" key="8">
    <source>
        <dbReference type="Proteomes" id="UP000448292"/>
    </source>
</evidence>
<organism evidence="7 8">
    <name type="scientific">Oceanidesulfovibrio indonesiensis</name>
    <dbReference type="NCBI Taxonomy" id="54767"/>
    <lineage>
        <taxon>Bacteria</taxon>
        <taxon>Pseudomonadati</taxon>
        <taxon>Thermodesulfobacteriota</taxon>
        <taxon>Desulfovibrionia</taxon>
        <taxon>Desulfovibrionales</taxon>
        <taxon>Desulfovibrionaceae</taxon>
        <taxon>Oceanidesulfovibrio</taxon>
    </lineage>
</organism>
<dbReference type="CDD" id="cd07067">
    <property type="entry name" value="HP_PGM_like"/>
    <property type="match status" value="1"/>
</dbReference>
<evidence type="ECO:0000256" key="5">
    <source>
        <dbReference type="ARBA" id="ARBA00023235"/>
    </source>
</evidence>
<dbReference type="GO" id="GO:0006094">
    <property type="term" value="P:gluconeogenesis"/>
    <property type="evidence" value="ECO:0007669"/>
    <property type="project" value="UniProtKB-KW"/>
</dbReference>
<name>A0A7M3MDK2_9BACT</name>
<evidence type="ECO:0000256" key="2">
    <source>
        <dbReference type="ARBA" id="ARBA00012028"/>
    </source>
</evidence>
<comment type="caution">
    <text evidence="7">The sequence shown here is derived from an EMBL/GenBank/DDBJ whole genome shotgun (WGS) entry which is preliminary data.</text>
</comment>
<dbReference type="InterPro" id="IPR013078">
    <property type="entry name" value="His_Pase_superF_clade-1"/>
</dbReference>
<dbReference type="AlphaFoldDB" id="A0A7M3MDK2"/>